<keyword evidence="3" id="KW-1185">Reference proteome</keyword>
<feature type="transmembrane region" description="Helical" evidence="1">
    <location>
        <begin position="28"/>
        <end position="47"/>
    </location>
</feature>
<sequence length="222" mass="24318">MRRFEFAVDRRHAHAVNEVVAGRRRVRLSAMLAAVAATAATAYLVWLGHPWSYPLALACALGAVTALWVALWAPRRAGIDRLYAEGELVPAVVSRIQARGAVLLALVNLARRDSGEQRYALVTKKVRHLPGHRVAEGERVPAVAVRGDRTTRSIGERWLPVETMPIAWGTADSAVIERARAAIGENEWRLLTDNLARADEVHRSAAKRLLLDPGRLPEGLGA</sequence>
<dbReference type="Gene3D" id="2.40.410.10">
    <property type="entry name" value="putative membrane protein from Corynebacterium diphtheriae superfamily"/>
    <property type="match status" value="1"/>
</dbReference>
<keyword evidence="1" id="KW-0812">Transmembrane</keyword>
<organism evidence="2 3">
    <name type="scientific">Nocardia rhamnosiphila</name>
    <dbReference type="NCBI Taxonomy" id="426716"/>
    <lineage>
        <taxon>Bacteria</taxon>
        <taxon>Bacillati</taxon>
        <taxon>Actinomycetota</taxon>
        <taxon>Actinomycetes</taxon>
        <taxon>Mycobacteriales</taxon>
        <taxon>Nocardiaceae</taxon>
        <taxon>Nocardia</taxon>
    </lineage>
</organism>
<dbReference type="EMBL" id="JBEYBF010000047">
    <property type="protein sequence ID" value="MEU1956879.1"/>
    <property type="molecule type" value="Genomic_DNA"/>
</dbReference>
<dbReference type="Proteomes" id="UP001550628">
    <property type="component" value="Unassembled WGS sequence"/>
</dbReference>
<keyword evidence="1" id="KW-0472">Membrane</keyword>
<evidence type="ECO:0000313" key="2">
    <source>
        <dbReference type="EMBL" id="MEU1956879.1"/>
    </source>
</evidence>
<protein>
    <submittedName>
        <fullName evidence="2">DUF3239 domain-containing protein</fullName>
    </submittedName>
</protein>
<reference evidence="2 3" key="1">
    <citation type="submission" date="2024-06" db="EMBL/GenBank/DDBJ databases">
        <title>The Natural Products Discovery Center: Release of the First 8490 Sequenced Strains for Exploring Actinobacteria Biosynthetic Diversity.</title>
        <authorList>
            <person name="Kalkreuter E."/>
            <person name="Kautsar S.A."/>
            <person name="Yang D."/>
            <person name="Bader C.D."/>
            <person name="Teijaro C.N."/>
            <person name="Fluegel L."/>
            <person name="Davis C.M."/>
            <person name="Simpson J.R."/>
            <person name="Lauterbach L."/>
            <person name="Steele A.D."/>
            <person name="Gui C."/>
            <person name="Meng S."/>
            <person name="Li G."/>
            <person name="Viehrig K."/>
            <person name="Ye F."/>
            <person name="Su P."/>
            <person name="Kiefer A.F."/>
            <person name="Nichols A."/>
            <person name="Cepeda A.J."/>
            <person name="Yan W."/>
            <person name="Fan B."/>
            <person name="Jiang Y."/>
            <person name="Adhikari A."/>
            <person name="Zheng C.-J."/>
            <person name="Schuster L."/>
            <person name="Cowan T.M."/>
            <person name="Smanski M.J."/>
            <person name="Chevrette M.G."/>
            <person name="De Carvalho L.P.S."/>
            <person name="Shen B."/>
        </authorList>
    </citation>
    <scope>NUCLEOTIDE SEQUENCE [LARGE SCALE GENOMIC DNA]</scope>
    <source>
        <strain evidence="2 3">NPDC019708</strain>
    </source>
</reference>
<proteinExistence type="predicted"/>
<evidence type="ECO:0000256" key="1">
    <source>
        <dbReference type="SAM" id="Phobius"/>
    </source>
</evidence>
<gene>
    <name evidence="2" type="ORF">ABZ510_34150</name>
</gene>
<accession>A0ABV2X140</accession>
<name>A0ABV2X140_9NOCA</name>
<dbReference type="RefSeq" id="WP_356957348.1">
    <property type="nucleotide sequence ID" value="NZ_JBEYBD010000009.1"/>
</dbReference>
<dbReference type="InterPro" id="IPR021632">
    <property type="entry name" value="DUF3239"/>
</dbReference>
<comment type="caution">
    <text evidence="2">The sequence shown here is derived from an EMBL/GenBank/DDBJ whole genome shotgun (WGS) entry which is preliminary data.</text>
</comment>
<feature type="transmembrane region" description="Helical" evidence="1">
    <location>
        <begin position="53"/>
        <end position="73"/>
    </location>
</feature>
<keyword evidence="1" id="KW-1133">Transmembrane helix</keyword>
<dbReference type="InterPro" id="IPR023124">
    <property type="entry name" value="DUF3239_dom_sf"/>
</dbReference>
<evidence type="ECO:0000313" key="3">
    <source>
        <dbReference type="Proteomes" id="UP001550628"/>
    </source>
</evidence>
<dbReference type="Pfam" id="PF11580">
    <property type="entry name" value="DUF3239"/>
    <property type="match status" value="1"/>
</dbReference>